<dbReference type="Pfam" id="PF03456">
    <property type="entry name" value="uDENN"/>
    <property type="match status" value="1"/>
</dbReference>
<protein>
    <submittedName>
        <fullName evidence="3">ARS-binding factor 1</fullName>
    </submittedName>
</protein>
<dbReference type="InterPro" id="IPR005113">
    <property type="entry name" value="uDENN_dom"/>
</dbReference>
<dbReference type="Gene3D" id="3.30.450.200">
    <property type="match status" value="1"/>
</dbReference>
<feature type="non-terminal residue" evidence="3">
    <location>
        <position position="1"/>
    </location>
</feature>
<organism evidence="3 4">
    <name type="scientific">Xenoophorus captivus</name>
    <dbReference type="NCBI Taxonomy" id="1517983"/>
    <lineage>
        <taxon>Eukaryota</taxon>
        <taxon>Metazoa</taxon>
        <taxon>Chordata</taxon>
        <taxon>Craniata</taxon>
        <taxon>Vertebrata</taxon>
        <taxon>Euteleostomi</taxon>
        <taxon>Actinopterygii</taxon>
        <taxon>Neopterygii</taxon>
        <taxon>Teleostei</taxon>
        <taxon>Neoteleostei</taxon>
        <taxon>Acanthomorphata</taxon>
        <taxon>Ovalentaria</taxon>
        <taxon>Atherinomorphae</taxon>
        <taxon>Cyprinodontiformes</taxon>
        <taxon>Goodeidae</taxon>
        <taxon>Xenoophorus</taxon>
    </lineage>
</organism>
<gene>
    <name evidence="3" type="primary">SBF1_2</name>
    <name evidence="3" type="ORF">XENOCAPTIV_019873</name>
</gene>
<keyword evidence="4" id="KW-1185">Reference proteome</keyword>
<evidence type="ECO:0000259" key="2">
    <source>
        <dbReference type="PROSITE" id="PS50211"/>
    </source>
</evidence>
<dbReference type="Pfam" id="PF02141">
    <property type="entry name" value="DENN"/>
    <property type="match status" value="1"/>
</dbReference>
<dbReference type="PANTHER" id="PTHR12296:SF16">
    <property type="entry name" value="C-MYC PROMOTER-BINDING PROTEIN"/>
    <property type="match status" value="1"/>
</dbReference>
<keyword evidence="1" id="KW-0344">Guanine-nucleotide releasing factor</keyword>
<comment type="caution">
    <text evidence="3">The sequence shown here is derived from an EMBL/GenBank/DDBJ whole genome shotgun (WGS) entry which is preliminary data.</text>
</comment>
<accession>A0ABV0Q657</accession>
<dbReference type="PROSITE" id="PS50211">
    <property type="entry name" value="DENN"/>
    <property type="match status" value="1"/>
</dbReference>
<evidence type="ECO:0000256" key="1">
    <source>
        <dbReference type="ARBA" id="ARBA00022658"/>
    </source>
</evidence>
<sequence length="127" mass="13984">FCQPSGWQLVPERQQASFFVAVLTDINSDRHYCACFTFWEGLDNPQLKKTETGDADEADEEPTVVQTAKVFAPKSLVVVSRLDYTEAFRNCLGLIYTVHVDSLSTPLETVIGNLLTCVIPIAGGSQV</sequence>
<proteinExistence type="predicted"/>
<evidence type="ECO:0000313" key="4">
    <source>
        <dbReference type="Proteomes" id="UP001434883"/>
    </source>
</evidence>
<dbReference type="EMBL" id="JAHRIN010000422">
    <property type="protein sequence ID" value="MEQ2191063.1"/>
    <property type="molecule type" value="Genomic_DNA"/>
</dbReference>
<name>A0ABV0Q657_9TELE</name>
<dbReference type="InterPro" id="IPR051696">
    <property type="entry name" value="DENN_Domain_GEFs"/>
</dbReference>
<dbReference type="Proteomes" id="UP001434883">
    <property type="component" value="Unassembled WGS sequence"/>
</dbReference>
<evidence type="ECO:0000313" key="3">
    <source>
        <dbReference type="EMBL" id="MEQ2191063.1"/>
    </source>
</evidence>
<feature type="domain" description="UDENN" evidence="2">
    <location>
        <begin position="1"/>
        <end position="127"/>
    </location>
</feature>
<reference evidence="3 4" key="1">
    <citation type="submission" date="2021-06" db="EMBL/GenBank/DDBJ databases">
        <authorList>
            <person name="Palmer J.M."/>
        </authorList>
    </citation>
    <scope>NUCLEOTIDE SEQUENCE [LARGE SCALE GENOMIC DNA]</scope>
    <source>
        <strain evidence="3 4">XC_2019</strain>
        <tissue evidence="3">Muscle</tissue>
    </source>
</reference>
<dbReference type="PANTHER" id="PTHR12296">
    <property type="entry name" value="DENN DOMAIN-CONTAINING PROTEIN 4"/>
    <property type="match status" value="1"/>
</dbReference>
<dbReference type="InterPro" id="IPR001194">
    <property type="entry name" value="cDENN_dom"/>
</dbReference>
<dbReference type="InterPro" id="IPR037516">
    <property type="entry name" value="Tripartite_DENN"/>
</dbReference>